<dbReference type="eggNOG" id="COG1208">
    <property type="taxonomic scope" value="Bacteria"/>
</dbReference>
<evidence type="ECO:0000256" key="1">
    <source>
        <dbReference type="ARBA" id="ARBA00022679"/>
    </source>
</evidence>
<keyword evidence="5" id="KW-1185">Reference proteome</keyword>
<accession>I4A125</accession>
<evidence type="ECO:0000313" key="4">
    <source>
        <dbReference type="EMBL" id="AFL97659.1"/>
    </source>
</evidence>
<dbReference type="KEGG" id="orh:Ornrh_1487"/>
<dbReference type="InterPro" id="IPR050065">
    <property type="entry name" value="GlmU-like"/>
</dbReference>
<evidence type="ECO:0000313" key="5">
    <source>
        <dbReference type="Proteomes" id="UP000006051"/>
    </source>
</evidence>
<dbReference type="GO" id="GO:0016779">
    <property type="term" value="F:nucleotidyltransferase activity"/>
    <property type="evidence" value="ECO:0007669"/>
    <property type="project" value="UniProtKB-KW"/>
</dbReference>
<reference evidence="4 5" key="1">
    <citation type="submission" date="2012-06" db="EMBL/GenBank/DDBJ databases">
        <title>The complete genome of Ornithobacterium rhinotracheale DSM 15997.</title>
        <authorList>
            <consortium name="US DOE Joint Genome Institute (JGI-PGF)"/>
            <person name="Lucas S."/>
            <person name="Copeland A."/>
            <person name="Lapidus A."/>
            <person name="Goodwin L."/>
            <person name="Pitluck S."/>
            <person name="Peters L."/>
            <person name="Mikhailova N."/>
            <person name="Teshima H."/>
            <person name="Kyrpides N."/>
            <person name="Mavromatis K."/>
            <person name="Pagani I."/>
            <person name="Ivanova N."/>
            <person name="Ovchinnikova G."/>
            <person name="Zeytun A."/>
            <person name="Detter J.C."/>
            <person name="Han C."/>
            <person name="Land M."/>
            <person name="Hauser L."/>
            <person name="Markowitz V."/>
            <person name="Cheng J.-F."/>
            <person name="Hugenholtz P."/>
            <person name="Woyke T."/>
            <person name="Wu D."/>
            <person name="Lang E."/>
            <person name="Kopitz M."/>
            <person name="Brambilla E."/>
            <person name="Klenk H.-P."/>
            <person name="Eisen J.A."/>
        </authorList>
    </citation>
    <scope>NUCLEOTIDE SEQUENCE [LARGE SCALE GENOMIC DNA]</scope>
    <source>
        <strain evidence="5">ATCC 51463 / DSM 15997 / CCUG 23171 / LMG 9086</strain>
    </source>
</reference>
<dbReference type="SUPFAM" id="SSF53448">
    <property type="entry name" value="Nucleotide-diphospho-sugar transferases"/>
    <property type="match status" value="1"/>
</dbReference>
<dbReference type="HOGENOM" id="CLU_029499_2_1_10"/>
<dbReference type="Gene3D" id="3.90.550.10">
    <property type="entry name" value="Spore Coat Polysaccharide Biosynthesis Protein SpsA, Chain A"/>
    <property type="match status" value="1"/>
</dbReference>
<dbReference type="Pfam" id="PF00483">
    <property type="entry name" value="NTP_transferase"/>
    <property type="match status" value="1"/>
</dbReference>
<keyword evidence="1" id="KW-0808">Transferase</keyword>
<evidence type="ECO:0000256" key="2">
    <source>
        <dbReference type="ARBA" id="ARBA00022695"/>
    </source>
</evidence>
<feature type="domain" description="Nucleotidyl transferase" evidence="3">
    <location>
        <begin position="6"/>
        <end position="141"/>
    </location>
</feature>
<dbReference type="EMBL" id="CP003283">
    <property type="protein sequence ID" value="AFL97659.1"/>
    <property type="molecule type" value="Genomic_DNA"/>
</dbReference>
<dbReference type="InterPro" id="IPR005835">
    <property type="entry name" value="NTP_transferase_dom"/>
</dbReference>
<dbReference type="CDD" id="cd06422">
    <property type="entry name" value="NTP_transferase_like_1"/>
    <property type="match status" value="1"/>
</dbReference>
<keyword evidence="2" id="KW-0548">Nucleotidyltransferase</keyword>
<dbReference type="PANTHER" id="PTHR43584">
    <property type="entry name" value="NUCLEOTIDYL TRANSFERASE"/>
    <property type="match status" value="1"/>
</dbReference>
<gene>
    <name evidence="4" type="ordered locus">Ornrh_1487</name>
</gene>
<dbReference type="Proteomes" id="UP000006051">
    <property type="component" value="Chromosome"/>
</dbReference>
<sequence>MDNITAMIFAAGLGTRLRPFTLTAPKALFPINGKPLLQRNIEYAQSFGIQRFVINVHHFSDQILNFLKQHDNFGAEILISDETDELLETGGGLLKAKNLLGNQDFLILNSDILTDINLKQLIDFHKKNNALASLAVSDRESTRKLLFDTQNRLCGWRDLRNNQEIIARENLSKSLAFSGVHMLSPLFFEKNRFSGKFSIMKSYLDLMTDENILGFAHNAKVLDIGKPEATTLAEKYFK</sequence>
<organism evidence="4 5">
    <name type="scientific">Ornithobacterium rhinotracheale (strain ATCC 51463 / DSM 15997 / CCUG 23171 / CIP 104009 / LMG 9086)</name>
    <dbReference type="NCBI Taxonomy" id="867902"/>
    <lineage>
        <taxon>Bacteria</taxon>
        <taxon>Pseudomonadati</taxon>
        <taxon>Bacteroidota</taxon>
        <taxon>Flavobacteriia</taxon>
        <taxon>Flavobacteriales</taxon>
        <taxon>Weeksellaceae</taxon>
        <taxon>Ornithobacterium</taxon>
    </lineage>
</organism>
<dbReference type="PANTHER" id="PTHR43584:SF8">
    <property type="entry name" value="N-ACETYLMURAMATE ALPHA-1-PHOSPHATE URIDYLYLTRANSFERASE"/>
    <property type="match status" value="1"/>
</dbReference>
<evidence type="ECO:0000259" key="3">
    <source>
        <dbReference type="Pfam" id="PF00483"/>
    </source>
</evidence>
<dbReference type="InterPro" id="IPR029044">
    <property type="entry name" value="Nucleotide-diphossugar_trans"/>
</dbReference>
<dbReference type="STRING" id="867902.Ornrh_1487"/>
<proteinExistence type="predicted"/>
<protein>
    <submittedName>
        <fullName evidence="4">Nucleoside-diphosphate-sugar pyrophosphorylase family protein</fullName>
    </submittedName>
</protein>
<dbReference type="AlphaFoldDB" id="I4A125"/>
<name>I4A125_ORNRL</name>